<dbReference type="HOGENOM" id="CLU_222327_0_0_0"/>
<dbReference type="EMBL" id="ATNB01000015">
    <property type="protein sequence ID" value="EPP35737.1"/>
    <property type="molecule type" value="Genomic_DNA"/>
</dbReference>
<reference evidence="1 2" key="1">
    <citation type="submission" date="2013-04" db="EMBL/GenBank/DDBJ databases">
        <title>Genome sequence of Chlamydia psittaci 10-1398/11.</title>
        <authorList>
            <person name="Huot-Creasy H."/>
            <person name="McCracken C.L."/>
            <person name="Humphries M."/>
            <person name="Sachse K."/>
            <person name="Laroucau K."/>
            <person name="Bavoil P."/>
            <person name="Myers G.S."/>
        </authorList>
    </citation>
    <scope>NUCLEOTIDE SEQUENCE [LARGE SCALE GENOMIC DNA]</scope>
    <source>
        <strain evidence="1 2">10_1398_11</strain>
    </source>
</reference>
<organism evidence="1 2">
    <name type="scientific">Chlamydia ibidis</name>
    <dbReference type="NCBI Taxonomy" id="1405396"/>
    <lineage>
        <taxon>Bacteria</taxon>
        <taxon>Pseudomonadati</taxon>
        <taxon>Chlamydiota</taxon>
        <taxon>Chlamydiia</taxon>
        <taxon>Chlamydiales</taxon>
        <taxon>Chlamydiaceae</taxon>
        <taxon>Chlamydia/Chlamydophila group</taxon>
        <taxon>Chlamydia</taxon>
    </lineage>
</organism>
<proteinExistence type="predicted"/>
<sequence>RKSSVFSLRIPPCY</sequence>
<evidence type="ECO:0000313" key="1">
    <source>
        <dbReference type="EMBL" id="EPP35737.1"/>
    </source>
</evidence>
<dbReference type="Proteomes" id="UP000016200">
    <property type="component" value="Unassembled WGS sequence"/>
</dbReference>
<protein>
    <submittedName>
        <fullName evidence="1">Uncharacterized protein</fullName>
    </submittedName>
</protein>
<feature type="non-terminal residue" evidence="1">
    <location>
        <position position="1"/>
    </location>
</feature>
<accession>S7J6J5</accession>
<gene>
    <name evidence="1" type="ORF">CP10139811_1239B</name>
</gene>
<name>S7J6J5_9CHLA</name>
<comment type="caution">
    <text evidence="1">The sequence shown here is derived from an EMBL/GenBank/DDBJ whole genome shotgun (WGS) entry which is preliminary data.</text>
</comment>
<evidence type="ECO:0000313" key="2">
    <source>
        <dbReference type="Proteomes" id="UP000016200"/>
    </source>
</evidence>